<protein>
    <submittedName>
        <fullName evidence="2">Uncharacterized protein</fullName>
    </submittedName>
</protein>
<feature type="region of interest" description="Disordered" evidence="1">
    <location>
        <begin position="1"/>
        <end position="67"/>
    </location>
</feature>
<feature type="compositionally biased region" description="Low complexity" evidence="1">
    <location>
        <begin position="54"/>
        <end position="67"/>
    </location>
</feature>
<evidence type="ECO:0000256" key="1">
    <source>
        <dbReference type="SAM" id="MobiDB-lite"/>
    </source>
</evidence>
<feature type="region of interest" description="Disordered" evidence="1">
    <location>
        <begin position="118"/>
        <end position="142"/>
    </location>
</feature>
<dbReference type="EMBL" id="CAAALY010264947">
    <property type="protein sequence ID" value="VEL40447.1"/>
    <property type="molecule type" value="Genomic_DNA"/>
</dbReference>
<feature type="compositionally biased region" description="Polar residues" evidence="1">
    <location>
        <begin position="122"/>
        <end position="133"/>
    </location>
</feature>
<dbReference type="AlphaFoldDB" id="A0A448XMV5"/>
<comment type="caution">
    <text evidence="2">The sequence shown here is derived from an EMBL/GenBank/DDBJ whole genome shotgun (WGS) entry which is preliminary data.</text>
</comment>
<proteinExistence type="predicted"/>
<feature type="region of interest" description="Disordered" evidence="1">
    <location>
        <begin position="211"/>
        <end position="245"/>
    </location>
</feature>
<feature type="non-terminal residue" evidence="2">
    <location>
        <position position="1"/>
    </location>
</feature>
<reference evidence="2" key="1">
    <citation type="submission" date="2018-11" db="EMBL/GenBank/DDBJ databases">
        <authorList>
            <consortium name="Pathogen Informatics"/>
        </authorList>
    </citation>
    <scope>NUCLEOTIDE SEQUENCE</scope>
</reference>
<name>A0A448XMV5_9PLAT</name>
<feature type="compositionally biased region" description="Polar residues" evidence="1">
    <location>
        <begin position="12"/>
        <end position="24"/>
    </location>
</feature>
<feature type="compositionally biased region" description="Low complexity" evidence="1">
    <location>
        <begin position="218"/>
        <end position="231"/>
    </location>
</feature>
<gene>
    <name evidence="2" type="ORF">PXEA_LOCUS33887</name>
</gene>
<feature type="compositionally biased region" description="Polar residues" evidence="1">
    <location>
        <begin position="31"/>
        <end position="52"/>
    </location>
</feature>
<accession>A0A448XMV5</accession>
<sequence>TKKKSPEELDSTVLTNPCTKTSSIPEDKSQSSDNIEITCSSTLSHSSPNRLINSPESSSSKSKSSASNKDFSLKLHTLNLGTSKSLVNTHALVSPPNSDATNELPPDLAISASEMARLESTGPMSKSSDSIDQQEADKAVEAGSGLKLSTPLRSRSISLDNRILHEFIAANQSLLGPNRRVDNFLSVTGGQIEALMLVPLSLPVGINDQSSDSATIGSVSSSNPCSSSPASRNDLRTGPLNMSSPQIQRLNSSMAQKGLSVKNLSGVETPSDQSVQTTNPSTSSLVYNLSSLAYTEDAEEMKFAHILSRLSATLPLDFAAPRELPILQNAEKYSSIVLSLRCQLDSFIQAGEYLGRTSELLRVRIYSVGFV</sequence>
<organism evidence="2 3">
    <name type="scientific">Protopolystoma xenopodis</name>
    <dbReference type="NCBI Taxonomy" id="117903"/>
    <lineage>
        <taxon>Eukaryota</taxon>
        <taxon>Metazoa</taxon>
        <taxon>Spiralia</taxon>
        <taxon>Lophotrochozoa</taxon>
        <taxon>Platyhelminthes</taxon>
        <taxon>Monogenea</taxon>
        <taxon>Polyopisthocotylea</taxon>
        <taxon>Polystomatidea</taxon>
        <taxon>Polystomatidae</taxon>
        <taxon>Protopolystoma</taxon>
    </lineage>
</organism>
<evidence type="ECO:0000313" key="3">
    <source>
        <dbReference type="Proteomes" id="UP000784294"/>
    </source>
</evidence>
<keyword evidence="3" id="KW-1185">Reference proteome</keyword>
<evidence type="ECO:0000313" key="2">
    <source>
        <dbReference type="EMBL" id="VEL40447.1"/>
    </source>
</evidence>
<dbReference type="Proteomes" id="UP000784294">
    <property type="component" value="Unassembled WGS sequence"/>
</dbReference>